<name>A0AAX4NHI4_9ARCH</name>
<dbReference type="EMBL" id="CP133772">
    <property type="protein sequence ID" value="WYY00458.1"/>
    <property type="molecule type" value="Genomic_DNA"/>
</dbReference>
<feature type="binding site" evidence="8">
    <location>
        <position position="38"/>
    </location>
    <ligand>
        <name>Mg(2+)</name>
        <dbReference type="ChEBI" id="CHEBI:18420"/>
    </ligand>
</feature>
<feature type="binding site" evidence="8">
    <location>
        <position position="29"/>
    </location>
    <ligand>
        <name>[4Fe-4S] cluster</name>
        <dbReference type="ChEBI" id="CHEBI:49883"/>
        <note>4Fe-4S-S-AdoMet</note>
    </ligand>
</feature>
<dbReference type="KEGG" id="omr:OXIME_001028"/>
<dbReference type="Pfam" id="PF04055">
    <property type="entry name" value="Radical_SAM"/>
    <property type="match status" value="1"/>
</dbReference>
<dbReference type="PANTHER" id="PTHR42836:SF1">
    <property type="entry name" value="7-CARBOXY-7-DEAZAGUANINE SYNTHASE"/>
    <property type="match status" value="1"/>
</dbReference>
<comment type="subunit">
    <text evidence="8">Homodimer.</text>
</comment>
<comment type="pathway">
    <text evidence="8">Purine metabolism; 7-cyano-7-deazaguanine biosynthesis.</text>
</comment>
<dbReference type="GO" id="GO:0016840">
    <property type="term" value="F:carbon-nitrogen lyase activity"/>
    <property type="evidence" value="ECO:0007669"/>
    <property type="project" value="UniProtKB-UniRule"/>
</dbReference>
<dbReference type="PROSITE" id="PS51918">
    <property type="entry name" value="RADICAL_SAM"/>
    <property type="match status" value="1"/>
</dbReference>
<keyword evidence="5 8" id="KW-0408">Iron</keyword>
<evidence type="ECO:0000256" key="2">
    <source>
        <dbReference type="ARBA" id="ARBA00022691"/>
    </source>
</evidence>
<keyword evidence="3 8" id="KW-0479">Metal-binding</keyword>
<keyword evidence="11" id="KW-1185">Reference proteome</keyword>
<evidence type="ECO:0000256" key="1">
    <source>
        <dbReference type="ARBA" id="ARBA00022485"/>
    </source>
</evidence>
<evidence type="ECO:0000259" key="9">
    <source>
        <dbReference type="PROSITE" id="PS51918"/>
    </source>
</evidence>
<feature type="binding site" evidence="8">
    <location>
        <position position="25"/>
    </location>
    <ligand>
        <name>substrate</name>
    </ligand>
</feature>
<dbReference type="Gene3D" id="3.20.20.70">
    <property type="entry name" value="Aldolase class I"/>
    <property type="match status" value="1"/>
</dbReference>
<evidence type="ECO:0000256" key="7">
    <source>
        <dbReference type="ARBA" id="ARBA00023239"/>
    </source>
</evidence>
<dbReference type="GeneID" id="95967765"/>
<feature type="binding site" evidence="8">
    <location>
        <position position="68"/>
    </location>
    <ligand>
        <name>substrate</name>
    </ligand>
</feature>
<comment type="cofactor">
    <cofactor evidence="8">
        <name>Mg(2+)</name>
        <dbReference type="ChEBI" id="CHEBI:18420"/>
    </cofactor>
</comment>
<dbReference type="InterPro" id="IPR058240">
    <property type="entry name" value="rSAM_sf"/>
</dbReference>
<evidence type="ECO:0000313" key="11">
    <source>
        <dbReference type="Proteomes" id="UP001451606"/>
    </source>
</evidence>
<feature type="binding site" evidence="8">
    <location>
        <begin position="35"/>
        <end position="37"/>
    </location>
    <ligand>
        <name>S-adenosyl-L-methionine</name>
        <dbReference type="ChEBI" id="CHEBI:59789"/>
    </ligand>
</feature>
<reference evidence="10 11" key="1">
    <citation type="submission" date="2023-09" db="EMBL/GenBank/DDBJ databases">
        <authorList>
            <person name="Golyshina O.V."/>
            <person name="Lunev E.A."/>
            <person name="Bargiela R."/>
            <person name="Gaines M.C."/>
            <person name="Daum B."/>
            <person name="Bale N.J."/>
            <person name="Koenen M."/>
            <person name="Sinninghe Damst J.S."/>
            <person name="Yakimov M."/>
            <person name="Golyshin P.N."/>
        </authorList>
    </citation>
    <scope>NUCLEOTIDE SEQUENCE [LARGE SCALE GENOMIC DNA]</scope>
    <source>
        <strain evidence="10 11">M1</strain>
    </source>
</reference>
<dbReference type="CDD" id="cd01335">
    <property type="entry name" value="Radical_SAM"/>
    <property type="match status" value="1"/>
</dbReference>
<evidence type="ECO:0000256" key="3">
    <source>
        <dbReference type="ARBA" id="ARBA00022723"/>
    </source>
</evidence>
<keyword evidence="1 8" id="KW-0004">4Fe-4S</keyword>
<evidence type="ECO:0000256" key="8">
    <source>
        <dbReference type="HAMAP-Rule" id="MF_00917"/>
    </source>
</evidence>
<feature type="binding site" evidence="8">
    <location>
        <position position="33"/>
    </location>
    <ligand>
        <name>[4Fe-4S] cluster</name>
        <dbReference type="ChEBI" id="CHEBI:49883"/>
        <note>4Fe-4S-S-AdoMet</note>
    </ligand>
</feature>
<dbReference type="InterPro" id="IPR013785">
    <property type="entry name" value="Aldolase_TIM"/>
</dbReference>
<dbReference type="GO" id="GO:1904047">
    <property type="term" value="F:S-adenosyl-L-methionine binding"/>
    <property type="evidence" value="ECO:0007669"/>
    <property type="project" value="UniProtKB-UniRule"/>
</dbReference>
<dbReference type="SUPFAM" id="SSF102114">
    <property type="entry name" value="Radical SAM enzymes"/>
    <property type="match status" value="1"/>
</dbReference>
<dbReference type="AlphaFoldDB" id="A0AAX4NHI4"/>
<evidence type="ECO:0000313" key="10">
    <source>
        <dbReference type="EMBL" id="WYY00458.1"/>
    </source>
</evidence>
<dbReference type="GO" id="GO:0000287">
    <property type="term" value="F:magnesium ion binding"/>
    <property type="evidence" value="ECO:0007669"/>
    <property type="project" value="UniProtKB-UniRule"/>
</dbReference>
<proteinExistence type="inferred from homology"/>
<evidence type="ECO:0000256" key="6">
    <source>
        <dbReference type="ARBA" id="ARBA00023014"/>
    </source>
</evidence>
<comment type="cofactor">
    <cofactor evidence="8">
        <name>S-adenosyl-L-methionine</name>
        <dbReference type="ChEBI" id="CHEBI:59789"/>
    </cofactor>
    <text evidence="8">Binds 1 S-adenosyl-L-methionine per subunit.</text>
</comment>
<evidence type="ECO:0000256" key="5">
    <source>
        <dbReference type="ARBA" id="ARBA00023004"/>
    </source>
</evidence>
<keyword evidence="7 8" id="KW-0456">Lyase</keyword>
<gene>
    <name evidence="8" type="primary">queE</name>
    <name evidence="10" type="ORF">OXIME_001028</name>
</gene>
<feature type="binding site" evidence="8">
    <location>
        <position position="70"/>
    </location>
    <ligand>
        <name>S-adenosyl-L-methionine</name>
        <dbReference type="ChEBI" id="CHEBI:59789"/>
    </ligand>
</feature>
<dbReference type="HAMAP" id="MF_00917">
    <property type="entry name" value="QueE"/>
    <property type="match status" value="1"/>
</dbReference>
<keyword evidence="4 8" id="KW-0460">Magnesium</keyword>
<evidence type="ECO:0000256" key="4">
    <source>
        <dbReference type="ARBA" id="ARBA00022842"/>
    </source>
</evidence>
<feature type="binding site" evidence="8">
    <location>
        <begin position="10"/>
        <end position="12"/>
    </location>
    <ligand>
        <name>substrate</name>
    </ligand>
</feature>
<feature type="binding site" evidence="8">
    <location>
        <position position="36"/>
    </location>
    <ligand>
        <name>[4Fe-4S] cluster</name>
        <dbReference type="ChEBI" id="CHEBI:49883"/>
        <note>4Fe-4S-S-AdoMet</note>
    </ligand>
</feature>
<comment type="similarity">
    <text evidence="8">Belongs to the radical SAM superfamily. 7-carboxy-7-deazaguanine synthase family.</text>
</comment>
<keyword evidence="6 8" id="KW-0411">Iron-sulfur</keyword>
<accession>A0AAX4NHI4</accession>
<dbReference type="SFLD" id="SFLDS00029">
    <property type="entry name" value="Radical_SAM"/>
    <property type="match status" value="1"/>
</dbReference>
<comment type="caution">
    <text evidence="8">Lacks conserved residue(s) required for the propagation of feature annotation.</text>
</comment>
<dbReference type="EC" id="4.3.99.3" evidence="8"/>
<dbReference type="PANTHER" id="PTHR42836">
    <property type="entry name" value="7-CARBOXY-7-DEAZAGUANINE SYNTHASE"/>
    <property type="match status" value="1"/>
</dbReference>
<feature type="domain" description="Radical SAM core" evidence="9">
    <location>
        <begin position="16"/>
        <end position="205"/>
    </location>
</feature>
<dbReference type="InterPro" id="IPR007197">
    <property type="entry name" value="rSAM"/>
</dbReference>
<dbReference type="GO" id="GO:0051539">
    <property type="term" value="F:4 iron, 4 sulfur cluster binding"/>
    <property type="evidence" value="ECO:0007669"/>
    <property type="project" value="UniProtKB-UniRule"/>
</dbReference>
<comment type="catalytic activity">
    <reaction evidence="8">
        <text>6-carboxy-5,6,7,8-tetrahydropterin + H(+) = 7-carboxy-7-carbaguanine + NH4(+)</text>
        <dbReference type="Rhea" id="RHEA:27974"/>
        <dbReference type="ChEBI" id="CHEBI:15378"/>
        <dbReference type="ChEBI" id="CHEBI:28938"/>
        <dbReference type="ChEBI" id="CHEBI:61032"/>
        <dbReference type="ChEBI" id="CHEBI:61036"/>
        <dbReference type="EC" id="4.3.99.3"/>
    </reaction>
</comment>
<organism evidence="10 11">
    <name type="scientific">Oxyplasma meridianum</name>
    <dbReference type="NCBI Taxonomy" id="3073602"/>
    <lineage>
        <taxon>Archaea</taxon>
        <taxon>Methanobacteriati</taxon>
        <taxon>Thermoplasmatota</taxon>
        <taxon>Thermoplasmata</taxon>
        <taxon>Thermoplasmatales</taxon>
        <taxon>Thermoplasmataceae</taxon>
        <taxon>Oxyplasma</taxon>
    </lineage>
</organism>
<dbReference type="RefSeq" id="WP_393970796.1">
    <property type="nucleotide sequence ID" value="NZ_CP133772.1"/>
</dbReference>
<dbReference type="PIRSF" id="PIRSF000370">
    <property type="entry name" value="QueE"/>
    <property type="match status" value="1"/>
</dbReference>
<keyword evidence="2 8" id="KW-0949">S-adenosyl-L-methionine</keyword>
<comment type="cofactor">
    <cofactor evidence="8">
        <name>[4Fe-4S] cluster</name>
        <dbReference type="ChEBI" id="CHEBI:49883"/>
    </cofactor>
    <text evidence="8">Binds 1 [4Fe-4S] cluster. The cluster is coordinated with 3 cysteines and an exchangeable S-adenosyl-L-methionine.</text>
</comment>
<dbReference type="Proteomes" id="UP001451606">
    <property type="component" value="Chromosome"/>
</dbReference>
<protein>
    <recommendedName>
        <fullName evidence="8">7-carboxy-7-deazaguanine synthase</fullName>
        <shortName evidence="8">CDG synthase</shortName>
        <ecNumber evidence="8">4.3.99.3</ecNumber>
    </recommendedName>
    <alternativeName>
        <fullName evidence="8">Archaeosine biosynthesis protein QueE</fullName>
    </alternativeName>
</protein>
<comment type="function">
    <text evidence="8">Catalyzes the complex heterocyclic radical-mediated conversion of 6-carboxy-5,6,7,8-tetrahydropterin (CPH4) to 7-carboxy-7-deazaguanine (CDG), a step common to the biosynthetic pathways of all 7-deazapurine-containing compounds.</text>
</comment>
<sequence length="209" mass="24260">MKITEIFHSIQGEGYLIGEPMLFVRTNGCNLRCRWCDSTYTFQGGQETCIDDIIEIVSKSSEKWICLTGGEPLLQRQTPDFLKRSIEAKKMVLIETGGSLSIEKCLFSNNTMIDMDIKTPSSGENRSLYRHNLDILRNHDYIKFVISNQEDYDFSKEFLNDLDRPIRVVFQPAWGTDIKWITEQVLQDHLDVRVLPQLHKIIWGDRRGV</sequence>
<dbReference type="InterPro" id="IPR024924">
    <property type="entry name" value="7-CO-7-deazaguanine_synth-like"/>
</dbReference>